<dbReference type="InterPro" id="IPR023631">
    <property type="entry name" value="Amidase_dom"/>
</dbReference>
<dbReference type="PANTHER" id="PTHR46072">
    <property type="entry name" value="AMIDASE-RELATED-RELATED"/>
    <property type="match status" value="1"/>
</dbReference>
<dbReference type="Gene3D" id="3.90.1300.10">
    <property type="entry name" value="Amidase signature (AS) domain"/>
    <property type="match status" value="1"/>
</dbReference>
<feature type="active site" description="Acyl-ester intermediate" evidence="3">
    <location>
        <position position="213"/>
    </location>
</feature>
<evidence type="ECO:0000313" key="6">
    <source>
        <dbReference type="EMBL" id="KXS10318.1"/>
    </source>
</evidence>
<reference evidence="6 7" key="1">
    <citation type="journal article" date="2015" name="Genome Biol. Evol.">
        <title>Phylogenomic analyses indicate that early fungi evolved digesting cell walls of algal ancestors of land plants.</title>
        <authorList>
            <person name="Chang Y."/>
            <person name="Wang S."/>
            <person name="Sekimoto S."/>
            <person name="Aerts A.L."/>
            <person name="Choi C."/>
            <person name="Clum A."/>
            <person name="LaButti K.M."/>
            <person name="Lindquist E.A."/>
            <person name="Yee Ngan C."/>
            <person name="Ohm R.A."/>
            <person name="Salamov A.A."/>
            <person name="Grigoriev I.V."/>
            <person name="Spatafora J.W."/>
            <person name="Berbee M.L."/>
        </authorList>
    </citation>
    <scope>NUCLEOTIDE SEQUENCE [LARGE SCALE GENOMIC DNA]</scope>
    <source>
        <strain evidence="6 7">JEL478</strain>
    </source>
</reference>
<feature type="binding site" evidence="4">
    <location>
        <position position="189"/>
    </location>
    <ligand>
        <name>substrate</name>
    </ligand>
</feature>
<dbReference type="InterPro" id="IPR036928">
    <property type="entry name" value="AS_sf"/>
</dbReference>
<evidence type="ECO:0000313" key="7">
    <source>
        <dbReference type="Proteomes" id="UP000070544"/>
    </source>
</evidence>
<dbReference type="Proteomes" id="UP000070544">
    <property type="component" value="Unassembled WGS sequence"/>
</dbReference>
<keyword evidence="2" id="KW-0378">Hydrolase</keyword>
<proteinExistence type="inferred from homology"/>
<feature type="binding site" evidence="4">
    <location>
        <position position="163"/>
    </location>
    <ligand>
        <name>substrate</name>
    </ligand>
</feature>
<evidence type="ECO:0000256" key="1">
    <source>
        <dbReference type="ARBA" id="ARBA00009199"/>
    </source>
</evidence>
<comment type="similarity">
    <text evidence="1">Belongs to the amidase family.</text>
</comment>
<dbReference type="OrthoDB" id="6428749at2759"/>
<dbReference type="GO" id="GO:0016787">
    <property type="term" value="F:hydrolase activity"/>
    <property type="evidence" value="ECO:0007669"/>
    <property type="project" value="UniProtKB-KW"/>
</dbReference>
<protein>
    <submittedName>
        <fullName evidence="6">Amidase</fullName>
    </submittedName>
</protein>
<evidence type="ECO:0000256" key="2">
    <source>
        <dbReference type="ARBA" id="ARBA00022801"/>
    </source>
</evidence>
<dbReference type="EMBL" id="KQ965830">
    <property type="protein sequence ID" value="KXS10318.1"/>
    <property type="molecule type" value="Genomic_DNA"/>
</dbReference>
<dbReference type="OMA" id="MDQYYTA"/>
<name>A0A139A120_GONPJ</name>
<sequence length="554" mass="60172">MFFHTELPFPKFEPRTVADLNVVPEGLQLTDRQLSITSDFDATDLAAEIASWRFSAVEVTKAFILRAIIAQVYTNCLTEILFEDALVQARQLDEHFQKTGKTVGPLHGVPCSVKDQCNVKGYDSSLGYIAWCEDPKDSDGVIVELIKRAGGVVISKTNVPQSLMDGETFNHIFGRTLNPNNRNLGPSGSSGGEGALIRMRGSLLGVGSDIGGSVRGPANYNGVYGLKPSHTRLPYLGAVNSSEGQMSVPSVLGPLATSARDLNFFMSAVVGGRPWDEDPTCVPIPWNLSAAVSTKAEKPVFGYFVEAPKYPVVPCVHRAVETTVDKLKSAGYTVVPFSMPSPEFLTDLLTTLNALYAADGLRDIKECAEGRGYGRGYGTWGPIEAWKKEPLVPTVELIVKGGGEVTVWENWQLNLTADRLAKHFLEAWKSTVCPVTGRGISGLIMPVGGVSPLPHRAYEGLWDELIYMGLCNLLQLSAASVPCTTVKREDVYPAGFEPKEQGYARDLYDKYTAGFDEIVGAPVGVQVVGRKLDEENVCRLVKVVDSVIKGDLHR</sequence>
<evidence type="ECO:0000256" key="3">
    <source>
        <dbReference type="PIRSR" id="PIRSR001221-1"/>
    </source>
</evidence>
<dbReference type="STRING" id="1344416.A0A139A120"/>
<accession>A0A139A120</accession>
<feature type="active site" description="Charge relay system" evidence="3">
    <location>
        <position position="114"/>
    </location>
</feature>
<dbReference type="PIRSF" id="PIRSF001221">
    <property type="entry name" value="Amidase_fungi"/>
    <property type="match status" value="1"/>
</dbReference>
<feature type="domain" description="Amidase" evidence="5">
    <location>
        <begin position="58"/>
        <end position="538"/>
    </location>
</feature>
<dbReference type="Pfam" id="PF01425">
    <property type="entry name" value="Amidase"/>
    <property type="match status" value="1"/>
</dbReference>
<feature type="active site" description="Charge relay system" evidence="3">
    <location>
        <position position="189"/>
    </location>
</feature>
<evidence type="ECO:0000256" key="4">
    <source>
        <dbReference type="PIRSR" id="PIRSR001221-2"/>
    </source>
</evidence>
<feature type="binding site" evidence="4">
    <location>
        <begin position="210"/>
        <end position="213"/>
    </location>
    <ligand>
        <name>substrate</name>
    </ligand>
</feature>
<evidence type="ECO:0000259" key="5">
    <source>
        <dbReference type="Pfam" id="PF01425"/>
    </source>
</evidence>
<keyword evidence="7" id="KW-1185">Reference proteome</keyword>
<gene>
    <name evidence="6" type="ORF">M427DRAFT_103915</name>
</gene>
<dbReference type="SUPFAM" id="SSF75304">
    <property type="entry name" value="Amidase signature (AS) enzymes"/>
    <property type="match status" value="1"/>
</dbReference>
<organism evidence="6 7">
    <name type="scientific">Gonapodya prolifera (strain JEL478)</name>
    <name type="common">Monoblepharis prolifera</name>
    <dbReference type="NCBI Taxonomy" id="1344416"/>
    <lineage>
        <taxon>Eukaryota</taxon>
        <taxon>Fungi</taxon>
        <taxon>Fungi incertae sedis</taxon>
        <taxon>Chytridiomycota</taxon>
        <taxon>Chytridiomycota incertae sedis</taxon>
        <taxon>Monoblepharidomycetes</taxon>
        <taxon>Monoblepharidales</taxon>
        <taxon>Gonapodyaceae</taxon>
        <taxon>Gonapodya</taxon>
    </lineage>
</organism>
<dbReference type="AlphaFoldDB" id="A0A139A120"/>